<protein>
    <recommendedName>
        <fullName evidence="4">Zn(2)-C6 fungal-type domain-containing protein</fullName>
    </recommendedName>
</protein>
<dbReference type="RefSeq" id="XP_069204175.1">
    <property type="nucleotide sequence ID" value="XM_069340702.1"/>
</dbReference>
<evidence type="ECO:0000313" key="6">
    <source>
        <dbReference type="Proteomes" id="UP001562354"/>
    </source>
</evidence>
<dbReference type="Proteomes" id="UP001562354">
    <property type="component" value="Unassembled WGS sequence"/>
</dbReference>
<dbReference type="PROSITE" id="PS00463">
    <property type="entry name" value="ZN2_CY6_FUNGAL_1"/>
    <property type="match status" value="1"/>
</dbReference>
<reference evidence="5 6" key="1">
    <citation type="submission" date="2024-07" db="EMBL/GenBank/DDBJ databases">
        <title>Draft sequence of the Neodothiora populina.</title>
        <authorList>
            <person name="Drown D.D."/>
            <person name="Schuette U.S."/>
            <person name="Buechlein A.B."/>
            <person name="Rusch D.R."/>
            <person name="Winton L.W."/>
            <person name="Adams G.A."/>
        </authorList>
    </citation>
    <scope>NUCLEOTIDE SEQUENCE [LARGE SCALE GENOMIC DNA]</scope>
    <source>
        <strain evidence="5 6">CPC 39397</strain>
    </source>
</reference>
<keyword evidence="2" id="KW-0539">Nucleus</keyword>
<keyword evidence="6" id="KW-1185">Reference proteome</keyword>
<dbReference type="InterPro" id="IPR001138">
    <property type="entry name" value="Zn2Cys6_DnaBD"/>
</dbReference>
<comment type="subcellular location">
    <subcellularLocation>
        <location evidence="1">Nucleus</location>
    </subcellularLocation>
</comment>
<name>A0ABR3PP47_9PEZI</name>
<dbReference type="GeneID" id="95975206"/>
<feature type="region of interest" description="Disordered" evidence="3">
    <location>
        <begin position="727"/>
        <end position="782"/>
    </location>
</feature>
<dbReference type="InterPro" id="IPR036864">
    <property type="entry name" value="Zn2-C6_fun-type_DNA-bd_sf"/>
</dbReference>
<feature type="region of interest" description="Disordered" evidence="3">
    <location>
        <begin position="105"/>
        <end position="239"/>
    </location>
</feature>
<dbReference type="PANTHER" id="PTHR37534:SF47">
    <property type="entry name" value="ZN(2)-C6 FUNGAL-TYPE DOMAIN-CONTAINING PROTEIN"/>
    <property type="match status" value="1"/>
</dbReference>
<dbReference type="Pfam" id="PF00172">
    <property type="entry name" value="Zn_clus"/>
    <property type="match status" value="1"/>
</dbReference>
<proteinExistence type="predicted"/>
<dbReference type="PANTHER" id="PTHR37534">
    <property type="entry name" value="TRANSCRIPTIONAL ACTIVATOR PROTEIN UGA3"/>
    <property type="match status" value="1"/>
</dbReference>
<comment type="caution">
    <text evidence="5">The sequence shown here is derived from an EMBL/GenBank/DDBJ whole genome shotgun (WGS) entry which is preliminary data.</text>
</comment>
<feature type="domain" description="Zn(2)-C6 fungal-type" evidence="4">
    <location>
        <begin position="65"/>
        <end position="93"/>
    </location>
</feature>
<dbReference type="Gene3D" id="4.10.240.10">
    <property type="entry name" value="Zn(2)-C6 fungal-type DNA-binding domain"/>
    <property type="match status" value="1"/>
</dbReference>
<dbReference type="SMART" id="SM00066">
    <property type="entry name" value="GAL4"/>
    <property type="match status" value="1"/>
</dbReference>
<feature type="compositionally biased region" description="Low complexity" evidence="3">
    <location>
        <begin position="153"/>
        <end position="166"/>
    </location>
</feature>
<dbReference type="CDD" id="cd00067">
    <property type="entry name" value="GAL4"/>
    <property type="match status" value="1"/>
</dbReference>
<evidence type="ECO:0000259" key="4">
    <source>
        <dbReference type="PROSITE" id="PS50048"/>
    </source>
</evidence>
<dbReference type="Pfam" id="PF11951">
    <property type="entry name" value="Fungal_trans_2"/>
    <property type="match status" value="1"/>
</dbReference>
<evidence type="ECO:0000256" key="3">
    <source>
        <dbReference type="SAM" id="MobiDB-lite"/>
    </source>
</evidence>
<dbReference type="PROSITE" id="PS50048">
    <property type="entry name" value="ZN2_CY6_FUNGAL_2"/>
    <property type="match status" value="1"/>
</dbReference>
<dbReference type="InterPro" id="IPR021858">
    <property type="entry name" value="Fun_TF"/>
</dbReference>
<evidence type="ECO:0000256" key="2">
    <source>
        <dbReference type="ARBA" id="ARBA00023242"/>
    </source>
</evidence>
<gene>
    <name evidence="5" type="ORF">AAFC00_001503</name>
</gene>
<dbReference type="EMBL" id="JBFMKM010000003">
    <property type="protein sequence ID" value="KAL1311326.1"/>
    <property type="molecule type" value="Genomic_DNA"/>
</dbReference>
<evidence type="ECO:0000313" key="5">
    <source>
        <dbReference type="EMBL" id="KAL1311326.1"/>
    </source>
</evidence>
<feature type="compositionally biased region" description="Polar residues" evidence="3">
    <location>
        <begin position="193"/>
        <end position="210"/>
    </location>
</feature>
<feature type="region of interest" description="Disordered" evidence="3">
    <location>
        <begin position="1"/>
        <end position="64"/>
    </location>
</feature>
<sequence length="813" mass="89636">MAETITIPSPSVFLRASPEPPIKSQDLSSQPRRPASKKKKSTPATNKVVENAAVSKPKQSKSRNGCITCKAKRLKCDETKPSCQQCKRRSVECGGYKKDFKWRPFEETNVATNIAKRKKASPPPPTTGGNDHEHARETTPPTGNLLRRERKTSSASPNDDISSSFSQQLFTPPEDNGPSLQTSPEPRVPPQATRDTNLESIPESVPQTLASEDDSPNVAEESVDGGVGSDSTETPDLNLPLPDCLDFDMGDLDLLPDLSFPLSMFSDDMGDADFAGDVEVVSRLPTTTPDYDAWASRLASRPLSMEGAISNSPPSSMPGPFTYLYEQPLLHPGSEEMLCMRFDRLTCGILSVKDGPNENPWRTLIWPMAKQSPALYHAVNAMTAFHSSRDVPALRLVGHEHKSASLQILATGINEGTMNHDTAIATTLALAFAECWDQHISSGNDHIKGARVMMNIALDRHKAMPLTGEKLARLKFLCNAWVYLDVLARITTVDDDESDDYDRLYCLYSNPRNSINNVSGDQGFGIDFGMPIDARLDPLMGCASTLFPLIGRVANLVRRVCRSGSNSPPMISQGMELKLLLETWDPPELIEPPEDPTSNVQHSIQTAEAYRWATLLYLHQALPEIPGPSSSELAKKVLVFLATVPLASRTVIVHIYPLMMAGCEVTSQEDRKWVKDRWSALSQRMRIGPIDKCMDVTREVWRRRDAYESQPTRARALVSTADLRGSAMMRPQGGSRAESYDSAAERGDGNFAWPKGRQHSRTSLSDFGQGEPSMGFTRSRGMSRGGMDPMYTVKGSLHWVGVMMDWGWEVLLG</sequence>
<accession>A0ABR3PP47</accession>
<organism evidence="5 6">
    <name type="scientific">Neodothiora populina</name>
    <dbReference type="NCBI Taxonomy" id="2781224"/>
    <lineage>
        <taxon>Eukaryota</taxon>
        <taxon>Fungi</taxon>
        <taxon>Dikarya</taxon>
        <taxon>Ascomycota</taxon>
        <taxon>Pezizomycotina</taxon>
        <taxon>Dothideomycetes</taxon>
        <taxon>Dothideomycetidae</taxon>
        <taxon>Dothideales</taxon>
        <taxon>Dothioraceae</taxon>
        <taxon>Neodothiora</taxon>
    </lineage>
</organism>
<evidence type="ECO:0000256" key="1">
    <source>
        <dbReference type="ARBA" id="ARBA00004123"/>
    </source>
</evidence>
<dbReference type="SUPFAM" id="SSF57701">
    <property type="entry name" value="Zn2/Cys6 DNA-binding domain"/>
    <property type="match status" value="1"/>
</dbReference>